<dbReference type="SUPFAM" id="SSF52317">
    <property type="entry name" value="Class I glutamine amidotransferase-like"/>
    <property type="match status" value="1"/>
</dbReference>
<evidence type="ECO:0000313" key="1">
    <source>
        <dbReference type="EMBL" id="AEH61561.1"/>
    </source>
</evidence>
<keyword evidence="2" id="KW-1185">Reference proteome</keyword>
<dbReference type="RefSeq" id="WP_013898997.1">
    <property type="nucleotide sequence ID" value="NC_015676.1"/>
</dbReference>
<dbReference type="GeneID" id="10823367"/>
<dbReference type="EMBL" id="CP002101">
    <property type="protein sequence ID" value="AEH61561.1"/>
    <property type="molecule type" value="Genomic_DNA"/>
</dbReference>
<gene>
    <name evidence="1" type="ordered locus">Mzhil_1726</name>
</gene>
<organism evidence="1 2">
    <name type="scientific">Methanosalsum zhilinae (strain DSM 4017 / NBRC 107636 / OCM 62 / WeN5)</name>
    <name type="common">Methanohalophilus zhilinae</name>
    <dbReference type="NCBI Taxonomy" id="679901"/>
    <lineage>
        <taxon>Archaea</taxon>
        <taxon>Methanobacteriati</taxon>
        <taxon>Methanobacteriota</taxon>
        <taxon>Stenosarchaea group</taxon>
        <taxon>Methanomicrobia</taxon>
        <taxon>Methanosarcinales</taxon>
        <taxon>Methanosarcinaceae</taxon>
        <taxon>Methanosalsum</taxon>
    </lineage>
</organism>
<dbReference type="Proteomes" id="UP000006622">
    <property type="component" value="Chromosome"/>
</dbReference>
<dbReference type="KEGG" id="mzh:Mzhil_1726"/>
<reference evidence="1 2" key="1">
    <citation type="submission" date="2010-07" db="EMBL/GenBank/DDBJ databases">
        <title>The complete genome of Methanosalsum zhilinae DSM 4017.</title>
        <authorList>
            <consortium name="US DOE Joint Genome Institute (JGI-PGF)"/>
            <person name="Lucas S."/>
            <person name="Copeland A."/>
            <person name="Lapidus A."/>
            <person name="Glavina del Rio T."/>
            <person name="Dalin E."/>
            <person name="Tice H."/>
            <person name="Bruce D."/>
            <person name="Goodwin L."/>
            <person name="Pitluck S."/>
            <person name="Kyrpides N."/>
            <person name="Mavromatis K."/>
            <person name="Ovchinnikova G."/>
            <person name="Daligault H."/>
            <person name="Detter J.C."/>
            <person name="Han C."/>
            <person name="Tapia R."/>
            <person name="Larimer F."/>
            <person name="Land M."/>
            <person name="Hauser L."/>
            <person name="Markowitz V."/>
            <person name="Cheng J.-F."/>
            <person name="Hugenholtz P."/>
            <person name="Woyke T."/>
            <person name="Wu D."/>
            <person name="Spring S."/>
            <person name="Schueler E."/>
            <person name="Brambilla E."/>
            <person name="Klenk H.-P."/>
            <person name="Eisen J.A."/>
        </authorList>
    </citation>
    <scope>NUCLEOTIDE SEQUENCE [LARGE SCALE GENOMIC DNA]</scope>
    <source>
        <strain evidence="2">DSM 4017 / NBRC 107636 / OCM 62 / WeN5</strain>
    </source>
</reference>
<dbReference type="OrthoDB" id="130109at2157"/>
<dbReference type="InterPro" id="IPR029062">
    <property type="entry name" value="Class_I_gatase-like"/>
</dbReference>
<dbReference type="HOGENOM" id="CLU_1444690_0_0_2"/>
<sequence length="189" mass="21339">MTDFIIIWDSPILFEKLFQEHGFTCTRVHSSALNTPYLPPCRSIIIPTGFANPDYTKILPDIEKCSDKLKRFVEDGGMLVIYGPAVESYEYKWLPFDIQYRQNHESTLLNVAGEDEHGAHSIVENTDIPVECDGYFSGCHDPAICNDRGEPVMIIEKLGQGAVILTSIHEFPSASFLKWIADNTQKTKI</sequence>
<dbReference type="AlphaFoldDB" id="F7XQ99"/>
<protein>
    <submittedName>
        <fullName evidence="1">Uncharacterized protein</fullName>
    </submittedName>
</protein>
<evidence type="ECO:0000313" key="2">
    <source>
        <dbReference type="Proteomes" id="UP000006622"/>
    </source>
</evidence>
<accession>F7XQ99</accession>
<proteinExistence type="predicted"/>
<name>F7XQ99_METZD</name>